<dbReference type="InterPro" id="IPR032350">
    <property type="entry name" value="Nbr1_FW"/>
</dbReference>
<dbReference type="Pfam" id="PF16158">
    <property type="entry name" value="N_BRCA1_IG"/>
    <property type="match status" value="1"/>
</dbReference>
<reference evidence="4" key="1">
    <citation type="journal article" date="2002" name="Science">
        <title>The draft genome of Ciona intestinalis: insights into chordate and vertebrate origins.</title>
        <authorList>
            <person name="Dehal P."/>
            <person name="Satou Y."/>
            <person name="Campbell R.K."/>
            <person name="Chapman J."/>
            <person name="Degnan B."/>
            <person name="De Tomaso A."/>
            <person name="Davidson B."/>
            <person name="Di Gregorio A."/>
            <person name="Gelpke M."/>
            <person name="Goodstein D.M."/>
            <person name="Harafuji N."/>
            <person name="Hastings K.E."/>
            <person name="Ho I."/>
            <person name="Hotta K."/>
            <person name="Huang W."/>
            <person name="Kawashima T."/>
            <person name="Lemaire P."/>
            <person name="Martinez D."/>
            <person name="Meinertzhagen I.A."/>
            <person name="Necula S."/>
            <person name="Nonaka M."/>
            <person name="Putnam N."/>
            <person name="Rash S."/>
            <person name="Saiga H."/>
            <person name="Satake M."/>
            <person name="Terry A."/>
            <person name="Yamada L."/>
            <person name="Wang H.G."/>
            <person name="Awazu S."/>
            <person name="Azumi K."/>
            <person name="Boore J."/>
            <person name="Branno M."/>
            <person name="Chin-Bow S."/>
            <person name="DeSantis R."/>
            <person name="Doyle S."/>
            <person name="Francino P."/>
            <person name="Keys D.N."/>
            <person name="Haga S."/>
            <person name="Hayashi H."/>
            <person name="Hino K."/>
            <person name="Imai K.S."/>
            <person name="Inaba K."/>
            <person name="Kano S."/>
            <person name="Kobayashi K."/>
            <person name="Kobayashi M."/>
            <person name="Lee B.I."/>
            <person name="Makabe K.W."/>
            <person name="Manohar C."/>
            <person name="Matassi G."/>
            <person name="Medina M."/>
            <person name="Mochizuki Y."/>
            <person name="Mount S."/>
            <person name="Morishita T."/>
            <person name="Miura S."/>
            <person name="Nakayama A."/>
            <person name="Nishizaka S."/>
            <person name="Nomoto H."/>
            <person name="Ohta F."/>
            <person name="Oishi K."/>
            <person name="Rigoutsos I."/>
            <person name="Sano M."/>
            <person name="Sasaki A."/>
            <person name="Sasakura Y."/>
            <person name="Shoguchi E."/>
            <person name="Shin-i T."/>
            <person name="Spagnuolo A."/>
            <person name="Stainier D."/>
            <person name="Suzuki M.M."/>
            <person name="Tassy O."/>
            <person name="Takatori N."/>
            <person name="Tokuoka M."/>
            <person name="Yagi K."/>
            <person name="Yoshizaki F."/>
            <person name="Wada S."/>
            <person name="Zhang C."/>
            <person name="Hyatt P.D."/>
            <person name="Larimer F."/>
            <person name="Detter C."/>
            <person name="Doggett N."/>
            <person name="Glavina T."/>
            <person name="Hawkins T."/>
            <person name="Richardson P."/>
            <person name="Lucas S."/>
            <person name="Kohara Y."/>
            <person name="Levine M."/>
            <person name="Satoh N."/>
            <person name="Rokhsar D.S."/>
        </authorList>
    </citation>
    <scope>NUCLEOTIDE SEQUENCE [LARGE SCALE GENOMIC DNA]</scope>
</reference>
<dbReference type="GeneTree" id="ENSGT00530000067340"/>
<evidence type="ECO:0000256" key="1">
    <source>
        <dbReference type="SAM" id="Coils"/>
    </source>
</evidence>
<dbReference type="CDD" id="cd14947">
    <property type="entry name" value="NBR1_like"/>
    <property type="match status" value="1"/>
</dbReference>
<dbReference type="InterPro" id="IPR013783">
    <property type="entry name" value="Ig-like_fold"/>
</dbReference>
<reference evidence="3" key="4">
    <citation type="submission" date="2025-09" db="UniProtKB">
        <authorList>
            <consortium name="Ensembl"/>
        </authorList>
    </citation>
    <scope>IDENTIFICATION</scope>
</reference>
<evidence type="ECO:0000313" key="4">
    <source>
        <dbReference type="Proteomes" id="UP000008144"/>
    </source>
</evidence>
<dbReference type="HOGENOM" id="CLU_1269409_0_0_1"/>
<evidence type="ECO:0000313" key="3">
    <source>
        <dbReference type="Ensembl" id="ENSCINP00000024129.2"/>
    </source>
</evidence>
<organism evidence="3 4">
    <name type="scientific">Ciona intestinalis</name>
    <name type="common">Transparent sea squirt</name>
    <name type="synonym">Ascidia intestinalis</name>
    <dbReference type="NCBI Taxonomy" id="7719"/>
    <lineage>
        <taxon>Eukaryota</taxon>
        <taxon>Metazoa</taxon>
        <taxon>Chordata</taxon>
        <taxon>Tunicata</taxon>
        <taxon>Ascidiacea</taxon>
        <taxon>Phlebobranchia</taxon>
        <taxon>Cionidae</taxon>
        <taxon>Ciona</taxon>
    </lineage>
</organism>
<dbReference type="STRING" id="7719.ENSCINP00000024129"/>
<keyword evidence="1" id="KW-0175">Coiled coil</keyword>
<feature type="coiled-coil region" evidence="1">
    <location>
        <begin position="72"/>
        <end position="99"/>
    </location>
</feature>
<dbReference type="AlphaFoldDB" id="F6T4G2"/>
<reference evidence="3" key="2">
    <citation type="journal article" date="2008" name="Genome Biol.">
        <title>Improved genome assembly and evidence-based global gene model set for the chordate Ciona intestinalis: new insight into intron and operon populations.</title>
        <authorList>
            <person name="Satou Y."/>
            <person name="Mineta K."/>
            <person name="Ogasawara M."/>
            <person name="Sasakura Y."/>
            <person name="Shoguchi E."/>
            <person name="Ueno K."/>
            <person name="Yamada L."/>
            <person name="Matsumoto J."/>
            <person name="Wasserscheid J."/>
            <person name="Dewar K."/>
            <person name="Wiley G.B."/>
            <person name="Macmil S.L."/>
            <person name="Roe B.A."/>
            <person name="Zeller R.W."/>
            <person name="Hastings K.E."/>
            <person name="Lemaire P."/>
            <person name="Lindquist E."/>
            <person name="Endo T."/>
            <person name="Hotta K."/>
            <person name="Inaba K."/>
        </authorList>
    </citation>
    <scope>NUCLEOTIDE SEQUENCE [LARGE SCALE GENOMIC DNA]</scope>
    <source>
        <strain evidence="3">wild type</strain>
    </source>
</reference>
<dbReference type="PANTHER" id="PTHR20930:SF0">
    <property type="entry name" value="PROTEIN ILRUN"/>
    <property type="match status" value="1"/>
</dbReference>
<dbReference type="Ensembl" id="ENSCINT00000024375.2">
    <property type="protein sequence ID" value="ENSCINP00000024129.2"/>
    <property type="gene ID" value="ENSCING00000013065.2"/>
</dbReference>
<evidence type="ECO:0000259" key="2">
    <source>
        <dbReference type="Pfam" id="PF16158"/>
    </source>
</evidence>
<dbReference type="EMBL" id="EAAA01001338">
    <property type="status" value="NOT_ANNOTATED_CDS"/>
    <property type="molecule type" value="Genomic_DNA"/>
</dbReference>
<proteinExistence type="predicted"/>
<dbReference type="Gene3D" id="2.60.40.10">
    <property type="entry name" value="Immunoglobulins"/>
    <property type="match status" value="1"/>
</dbReference>
<sequence>MVTQTSINGENAGLGATSEKIELNDDLIQRIKQEVLDAVREEIAAIRRDVNTDFPSTTRGAVAKQPTIVRNPKNIKEEIRKLKKEMKEMKIKKKSVERSKKQSASSITRKFAASFICENLCDGSCVSIGESFVKYWVLKNEGARVWDGKVTLELIQESPSLGSSVDPAIDFNNLLKWGPQITSVQVPIVQPSGTAVLAVTHVAPAYPCAYTSSWCLQR</sequence>
<dbReference type="PANTHER" id="PTHR20930">
    <property type="entry name" value="OVARIAN CARCINOMA ANTIGEN CA125-RELATED"/>
    <property type="match status" value="1"/>
</dbReference>
<dbReference type="Proteomes" id="UP000008144">
    <property type="component" value="Chromosome 2"/>
</dbReference>
<feature type="domain" description="Nbr1 FW" evidence="2">
    <location>
        <begin position="120"/>
        <end position="217"/>
    </location>
</feature>
<keyword evidence="4" id="KW-1185">Reference proteome</keyword>
<dbReference type="InParanoid" id="F6T4G2"/>
<reference evidence="3" key="3">
    <citation type="submission" date="2025-08" db="UniProtKB">
        <authorList>
            <consortium name="Ensembl"/>
        </authorList>
    </citation>
    <scope>IDENTIFICATION</scope>
</reference>
<name>F6T4G2_CIOIN</name>
<accession>F6T4G2</accession>
<protein>
    <recommendedName>
        <fullName evidence="2">Nbr1 FW domain-containing protein</fullName>
    </recommendedName>
</protein>